<keyword evidence="3" id="KW-1185">Reference proteome</keyword>
<feature type="region of interest" description="Disordered" evidence="1">
    <location>
        <begin position="1"/>
        <end position="22"/>
    </location>
</feature>
<evidence type="ECO:0000313" key="3">
    <source>
        <dbReference type="Proteomes" id="UP000288216"/>
    </source>
</evidence>
<dbReference type="OrthoDB" id="3355217at2759"/>
<evidence type="ECO:0008006" key="4">
    <source>
        <dbReference type="Google" id="ProtNLM"/>
    </source>
</evidence>
<protein>
    <recommendedName>
        <fullName evidence="4">CR-type domain-containing protein</fullName>
    </recommendedName>
</protein>
<sequence length="347" mass="40459">MWWSEDSHNEKEPNDSTCGDRHDWTYIPAPRVVKKPDNYEQQNPVEVVTPDVLSEGEVRRTLMAWVRRKLRYKNELVRKMEITEIMPSIIFYYVLDTFIEQRALKFSYQENPVLGTALPPNRKLKAWEVQCFPVKHFQDETKHFHMPNSDKKGMCNSCYGRGLVLCARCWGSGEIDCRKVSSPERGGMMSLCPECTGNNTADCEKCSAIGHIPCLRCSGKGRVWYFTNLKVEYLTHHRYKLIADEDFPTSAVQKAHGLVIHEHTAELLTPISTCREEEVNLASQHLVEESHFAWPDSRILRQKHKLMAIPVTKVLFNWEDLSGRFWIYGTKRQVYFKNYPLKKVCWP</sequence>
<proteinExistence type="predicted"/>
<comment type="caution">
    <text evidence="2">The sequence shown here is derived from an EMBL/GenBank/DDBJ whole genome shotgun (WGS) entry which is preliminary data.</text>
</comment>
<reference evidence="2 3" key="1">
    <citation type="journal article" date="2018" name="Nat. Ecol. Evol.">
        <title>Shark genomes provide insights into elasmobranch evolution and the origin of vertebrates.</title>
        <authorList>
            <person name="Hara Y"/>
            <person name="Yamaguchi K"/>
            <person name="Onimaru K"/>
            <person name="Kadota M"/>
            <person name="Koyanagi M"/>
            <person name="Keeley SD"/>
            <person name="Tatsumi K"/>
            <person name="Tanaka K"/>
            <person name="Motone F"/>
            <person name="Kageyama Y"/>
            <person name="Nozu R"/>
            <person name="Adachi N"/>
            <person name="Nishimura O"/>
            <person name="Nakagawa R"/>
            <person name="Tanegashima C"/>
            <person name="Kiyatake I"/>
            <person name="Matsumoto R"/>
            <person name="Murakumo K"/>
            <person name="Nishida K"/>
            <person name="Terakita A"/>
            <person name="Kuratani S"/>
            <person name="Sato K"/>
            <person name="Hyodo S Kuraku.S."/>
        </authorList>
    </citation>
    <scope>NUCLEOTIDE SEQUENCE [LARGE SCALE GENOMIC DNA]</scope>
</reference>
<dbReference type="AlphaFoldDB" id="A0A401QBH0"/>
<evidence type="ECO:0000256" key="1">
    <source>
        <dbReference type="SAM" id="MobiDB-lite"/>
    </source>
</evidence>
<dbReference type="PANTHER" id="PTHR48465">
    <property type="entry name" value="PROTEIN SSUH2 HOMOLOG"/>
    <property type="match status" value="1"/>
</dbReference>
<evidence type="ECO:0000313" key="2">
    <source>
        <dbReference type="EMBL" id="GCB82745.1"/>
    </source>
</evidence>
<gene>
    <name evidence="2" type="ORF">scyTo_0021728</name>
</gene>
<dbReference type="OMA" id="GRVCCEM"/>
<dbReference type="EMBL" id="BFAA01019850">
    <property type="protein sequence ID" value="GCB82745.1"/>
    <property type="molecule type" value="Genomic_DNA"/>
</dbReference>
<accession>A0A401QBH0</accession>
<dbReference type="PANTHER" id="PTHR48465:SF1">
    <property type="entry name" value="PROTEIN SSUH2 HOMOLOG"/>
    <property type="match status" value="1"/>
</dbReference>
<name>A0A401QBH0_SCYTO</name>
<organism evidence="2 3">
    <name type="scientific">Scyliorhinus torazame</name>
    <name type="common">Cloudy catshark</name>
    <name type="synonym">Catulus torazame</name>
    <dbReference type="NCBI Taxonomy" id="75743"/>
    <lineage>
        <taxon>Eukaryota</taxon>
        <taxon>Metazoa</taxon>
        <taxon>Chordata</taxon>
        <taxon>Craniata</taxon>
        <taxon>Vertebrata</taxon>
        <taxon>Chondrichthyes</taxon>
        <taxon>Elasmobranchii</taxon>
        <taxon>Galeomorphii</taxon>
        <taxon>Galeoidea</taxon>
        <taxon>Carcharhiniformes</taxon>
        <taxon>Scyliorhinidae</taxon>
        <taxon>Scyliorhinus</taxon>
    </lineage>
</organism>
<dbReference type="Proteomes" id="UP000288216">
    <property type="component" value="Unassembled WGS sequence"/>
</dbReference>
<dbReference type="InterPro" id="IPR052789">
    <property type="entry name" value="SSUH2_homolog"/>
</dbReference>